<dbReference type="AlphaFoldDB" id="A0A2T4MWV6"/>
<organism evidence="1 2">
    <name type="scientific">Aeromonas veronii</name>
    <dbReference type="NCBI Taxonomy" id="654"/>
    <lineage>
        <taxon>Bacteria</taxon>
        <taxon>Pseudomonadati</taxon>
        <taxon>Pseudomonadota</taxon>
        <taxon>Gammaproteobacteria</taxon>
        <taxon>Aeromonadales</taxon>
        <taxon>Aeromonadaceae</taxon>
        <taxon>Aeromonas</taxon>
    </lineage>
</organism>
<comment type="caution">
    <text evidence="1">The sequence shown here is derived from an EMBL/GenBank/DDBJ whole genome shotgun (WGS) entry which is preliminary data.</text>
</comment>
<gene>
    <name evidence="1" type="ORF">DAA48_21650</name>
</gene>
<proteinExistence type="predicted"/>
<evidence type="ECO:0000313" key="1">
    <source>
        <dbReference type="EMBL" id="PTH79045.1"/>
    </source>
</evidence>
<dbReference type="EMBL" id="PZKL01000045">
    <property type="protein sequence ID" value="PTH79045.1"/>
    <property type="molecule type" value="Genomic_DNA"/>
</dbReference>
<sequence>MQKTSISCSEARAHFIENTERISKEEYCASARAGLSFYEMQKNFLEACAKKKFNNPIVLFESAIWCALRNFGDDDITQMIDLFSSDIQEQHKDKTGEELFLLAVSPFREKDQVLNIFFAAVKKDYFEAKQYLSKTSAYSWLKWTKRESKGLVELVERDNSLGLHKIPGIELEMGGDPIFIGANNKNPYAAVLLLLDIEERLKTRVSPALLSAKQITMEFFMGCSSFMISMPRTTLDFILSSK</sequence>
<protein>
    <submittedName>
        <fullName evidence="1">Uncharacterized protein</fullName>
    </submittedName>
</protein>
<name>A0A2T4MWV6_AERVE</name>
<dbReference type="Proteomes" id="UP000241986">
    <property type="component" value="Unassembled WGS sequence"/>
</dbReference>
<accession>A0A2T4MWV6</accession>
<evidence type="ECO:0000313" key="2">
    <source>
        <dbReference type="Proteomes" id="UP000241986"/>
    </source>
</evidence>
<reference evidence="1 2" key="1">
    <citation type="submission" date="2018-03" db="EMBL/GenBank/DDBJ databases">
        <title>Aeromonas veronii whole genome sequencing and analysis.</title>
        <authorList>
            <person name="Xie H."/>
            <person name="Liu T."/>
            <person name="Wang K."/>
        </authorList>
    </citation>
    <scope>NUCLEOTIDE SEQUENCE [LARGE SCALE GENOMIC DNA]</scope>
    <source>
        <strain evidence="1 2">XH.VA.1</strain>
    </source>
</reference>
<dbReference type="RefSeq" id="WP_107684670.1">
    <property type="nucleotide sequence ID" value="NZ_PZKL01000045.1"/>
</dbReference>